<name>A0A220U1M1_9BACI</name>
<dbReference type="InterPro" id="IPR009874">
    <property type="entry name" value="DUF1428"/>
</dbReference>
<accession>A0A220U1M1</accession>
<evidence type="ECO:0000313" key="2">
    <source>
        <dbReference type="Proteomes" id="UP000198312"/>
    </source>
</evidence>
<gene>
    <name evidence="1" type="ORF">CFK37_07310</name>
</gene>
<dbReference type="Proteomes" id="UP000198312">
    <property type="component" value="Chromosome"/>
</dbReference>
<reference evidence="1 2" key="1">
    <citation type="submission" date="2017-07" db="EMBL/GenBank/DDBJ databases">
        <title>Virgibacillus sp. LM2416.</title>
        <authorList>
            <person name="Tak E.J."/>
            <person name="Bae J.-W."/>
        </authorList>
    </citation>
    <scope>NUCLEOTIDE SEQUENCE [LARGE SCALE GENOMIC DNA]</scope>
    <source>
        <strain evidence="1 2">LM2416</strain>
    </source>
</reference>
<dbReference type="InterPro" id="IPR011008">
    <property type="entry name" value="Dimeric_a/b-barrel"/>
</dbReference>
<evidence type="ECO:0008006" key="3">
    <source>
        <dbReference type="Google" id="ProtNLM"/>
    </source>
</evidence>
<protein>
    <recommendedName>
        <fullName evidence="3">DUF1428 domain-containing protein</fullName>
    </recommendedName>
</protein>
<dbReference type="Gene3D" id="3.30.70.100">
    <property type="match status" value="1"/>
</dbReference>
<dbReference type="Pfam" id="PF07237">
    <property type="entry name" value="DUF1428"/>
    <property type="match status" value="1"/>
</dbReference>
<evidence type="ECO:0000313" key="1">
    <source>
        <dbReference type="EMBL" id="ASK61980.1"/>
    </source>
</evidence>
<dbReference type="RefSeq" id="WP_089061240.1">
    <property type="nucleotide sequence ID" value="NZ_CP022315.1"/>
</dbReference>
<keyword evidence="2" id="KW-1185">Reference proteome</keyword>
<dbReference type="SUPFAM" id="SSF54909">
    <property type="entry name" value="Dimeric alpha+beta barrel"/>
    <property type="match status" value="1"/>
</dbReference>
<proteinExistence type="predicted"/>
<dbReference type="KEGG" id="vil:CFK37_07310"/>
<organism evidence="1 2">
    <name type="scientific">Virgibacillus phasianinus</name>
    <dbReference type="NCBI Taxonomy" id="2017483"/>
    <lineage>
        <taxon>Bacteria</taxon>
        <taxon>Bacillati</taxon>
        <taxon>Bacillota</taxon>
        <taxon>Bacilli</taxon>
        <taxon>Bacillales</taxon>
        <taxon>Bacillaceae</taxon>
        <taxon>Virgibacillus</taxon>
    </lineage>
</organism>
<dbReference type="OrthoDB" id="2968431at2"/>
<dbReference type="EMBL" id="CP022315">
    <property type="protein sequence ID" value="ASK61980.1"/>
    <property type="molecule type" value="Genomic_DNA"/>
</dbReference>
<sequence>MYTTIYIYRVKRENVESFLDINEKASEIYLANGALEDNTYLADDISGDHGCSGLVDLIDIKDNEVVLFGQTVFRNKSHCEAVMKLVNDDEEINKLFNDMTEIIDLSKVVTASFIKAVN</sequence>
<dbReference type="AlphaFoldDB" id="A0A220U1M1"/>